<dbReference type="InterPro" id="IPR044016">
    <property type="entry name" value="Big_13"/>
</dbReference>
<feature type="region of interest" description="Disordered" evidence="5">
    <location>
        <begin position="1381"/>
        <end position="1451"/>
    </location>
</feature>
<dbReference type="EMBL" id="JAIKTU010000003">
    <property type="protein sequence ID" value="MBY0754511.1"/>
    <property type="molecule type" value="Genomic_DNA"/>
</dbReference>
<dbReference type="PROSITE" id="PS50847">
    <property type="entry name" value="GRAM_POS_ANCHORING"/>
    <property type="match status" value="1"/>
</dbReference>
<keyword evidence="6" id="KW-0812">Transmembrane</keyword>
<feature type="region of interest" description="Disordered" evidence="5">
    <location>
        <begin position="357"/>
        <end position="399"/>
    </location>
</feature>
<reference evidence="8 9" key="1">
    <citation type="journal article" date="2021" name="Cell Host Microbe">
        <title>in vivo commensal control of Clostridioides difficile virulence.</title>
        <authorList>
            <person name="Girinathan B.P."/>
            <person name="Dibenedetto N."/>
            <person name="Worley J.N."/>
            <person name="Peltier J."/>
            <person name="Arrieta-Ortiz M.L."/>
            <person name="Rupa Christinal Immanuel S."/>
            <person name="Lavin R."/>
            <person name="Delaney M.L."/>
            <person name="Cummins C."/>
            <person name="Hoffmann M."/>
            <person name="Luo Y."/>
            <person name="Gonzalez-Escalona N."/>
            <person name="Allard M."/>
            <person name="Onderdonk A.B."/>
            <person name="Gerber G.K."/>
            <person name="Sonenshein A.L."/>
            <person name="Baliga N."/>
            <person name="Dupuy B."/>
            <person name="Bry L."/>
        </authorList>
    </citation>
    <scope>NUCLEOTIDE SEQUENCE [LARGE SCALE GENOMIC DNA]</scope>
    <source>
        <strain evidence="8 9">DSM 599</strain>
    </source>
</reference>
<dbReference type="InterPro" id="IPR019931">
    <property type="entry name" value="LPXTG_anchor"/>
</dbReference>
<dbReference type="SUPFAM" id="SSF52317">
    <property type="entry name" value="Class I glutamine amidotransferase-like"/>
    <property type="match status" value="1"/>
</dbReference>
<sequence>MVDSKEEEIIVFEESFTGKRSNKEGIKAENEGWIFTRDGQVKENGLDGYDSTDNYNTLPSIGFGRGSGKVESITTPKFLLNSAGKLSFYLKNQGITETKQSKFTVSALNDEGIVIFEKIFDSLELSSYLKITEIIVEVPLETRQIKFEYTKDVGNLTFDDVKLTHKEKEEEIEGLIPILDARATDSETEVIVKGIVTFKEASGSSFNYSIEDNTAGIALRGSDGLEVGDEVVISGKPSIFNGLIQVNGYKLIENRGKKALPEGKLVKITEIVDNNGGENFESQIVKITDLIIDSIDLTGNTILKDEDRKTINLYKAMNLNDLKVKDKVEVTAVLSQYAKSGNGGYQLRINDPSQVKKLENGSEEPKPEEDKEGPAINNIKPAPSSNIGENKKPQISATFTDKTGVNMDTVKMYLDGTDITGDLIKNENTVSYEVKENLSDGRHTVKVEVADTLGNLTIKEWKFTVGTEERNLYFGQLHSHTNLSDGQGSIDEAYQYAEKNANVDFMAVTDHSNWFDNDTKASLSDGSASTAWNKGKDAADKYNKDGEFVAIYGYEMTWSGSTGGYGHINTFNTPGFETRSNKNMDLKTYYNTLKTQQESLSQLNHPGKTFGDFNDFSHYDAAIDELVTLVEVGNGEGAIRSSGYFPSYDYYTRALDKGWHVAPTNNQDNHKAKWGNANTARTVVEASDLSRESIYNAIRERRVYSTEDENLKISYTVNGNTMGSILEKTDSLEFNINVEDIDNNDNIKKISIIGDGGKVVKSIDNVNSNKKQLTFSLDSNESSYYYVRVDQEDKDIAVTAPVWVGERENVGISTVDCDTEVIVEGEEFNIETNIYNNEATALNDVKVEYYVNGSDKPIVKNIDKIEAAEQFTAKLPYKFEKAGDYTFQVKVIANVNGNVKEFKGSIDIEVVKSSQVSKVIIDGAHQNQYVTGDYAGKVTTLTALMAQNGMKAIINKEPITDKVLEGASLLMLSDPQSTNKDDYGLTPQKYTQDELDAIARFVKKGGNIVVTSKADYGDAKGEYGNAQQGNSVLEAIGAKVRFNDDQATDDVENGGQSYRLYFDDYNTESEWMKGIDTSKQFSYYSGSTLIMPKDTKNVEVLVRGHDTTYGNDADNQNDNYPIGKGEMIGVAAETLESGSRVIVSGATLFSDFEMDGLDYSNYQITEKIIKTLAPAPQIPVSKITEVRVDNDKDNNPDRFGEKVVVEGYVTAASNAAAKGNSFFDVIYIQDETAGLTVFGVSSTKVQLGQKVRITGKVSSYLGDAQVAVKNEEFDLQIIDENINLVEPTKLSTKDSMMEEKEGLLVKVSGTITRVEDQNIYVDDGSGESRVYTEGYIGSSENPGVADEWKSRVKVGDKISAIGLASEDPEGHRLRVRDSAEIVLLSEEKPEDKPDNKPEDKPENKPENKPEDTPNNKPEDKPEDKPQDKPGNSEEQKPQDKPENEGDLPDTGREDILISILAGMSLLCGGAYILFRKRKKSS</sequence>
<dbReference type="NCBIfam" id="TIGR01167">
    <property type="entry name" value="LPXTG_anchor"/>
    <property type="match status" value="1"/>
</dbReference>
<keyword evidence="4" id="KW-0572">Peptidoglycan-anchor</keyword>
<keyword evidence="9" id="KW-1185">Reference proteome</keyword>
<evidence type="ECO:0000256" key="1">
    <source>
        <dbReference type="ARBA" id="ARBA00022512"/>
    </source>
</evidence>
<dbReference type="InterPro" id="IPR013783">
    <property type="entry name" value="Ig-like_fold"/>
</dbReference>
<dbReference type="Gene3D" id="3.20.20.140">
    <property type="entry name" value="Metal-dependent hydrolases"/>
    <property type="match status" value="1"/>
</dbReference>
<organism evidence="8 9">
    <name type="scientific">Clostridium sardiniense</name>
    <name type="common">Clostridium absonum</name>
    <dbReference type="NCBI Taxonomy" id="29369"/>
    <lineage>
        <taxon>Bacteria</taxon>
        <taxon>Bacillati</taxon>
        <taxon>Bacillota</taxon>
        <taxon>Clostridia</taxon>
        <taxon>Eubacteriales</taxon>
        <taxon>Clostridiaceae</taxon>
        <taxon>Clostridium</taxon>
    </lineage>
</organism>
<dbReference type="SUPFAM" id="SSF89550">
    <property type="entry name" value="PHP domain-like"/>
    <property type="match status" value="1"/>
</dbReference>
<evidence type="ECO:0000256" key="2">
    <source>
        <dbReference type="ARBA" id="ARBA00022525"/>
    </source>
</evidence>
<comment type="caution">
    <text evidence="8">The sequence shown here is derived from an EMBL/GenBank/DDBJ whole genome shotgun (WGS) entry which is preliminary data.</text>
</comment>
<feature type="domain" description="Gram-positive cocci surface proteins LPxTG" evidence="7">
    <location>
        <begin position="1447"/>
        <end position="1481"/>
    </location>
</feature>
<dbReference type="Pfam" id="PF19077">
    <property type="entry name" value="Big_13"/>
    <property type="match status" value="1"/>
</dbReference>
<keyword evidence="6" id="KW-0472">Membrane</keyword>
<keyword evidence="1" id="KW-0134">Cell wall</keyword>
<evidence type="ECO:0000313" key="8">
    <source>
        <dbReference type="EMBL" id="MBY0754511.1"/>
    </source>
</evidence>
<accession>A0ABS7KUL9</accession>
<proteinExistence type="predicted"/>
<keyword evidence="2" id="KW-0964">Secreted</keyword>
<dbReference type="Gene3D" id="2.60.40.10">
    <property type="entry name" value="Immunoglobulins"/>
    <property type="match status" value="2"/>
</dbReference>
<keyword evidence="6" id="KW-1133">Transmembrane helix</keyword>
<keyword evidence="3" id="KW-0732">Signal</keyword>
<name>A0ABS7KUL9_CLOSR</name>
<feature type="transmembrane region" description="Helical" evidence="6">
    <location>
        <begin position="1455"/>
        <end position="1474"/>
    </location>
</feature>
<dbReference type="InterPro" id="IPR029062">
    <property type="entry name" value="Class_I_gatase-like"/>
</dbReference>
<dbReference type="Proteomes" id="UP001299068">
    <property type="component" value="Unassembled WGS sequence"/>
</dbReference>
<evidence type="ECO:0000313" key="9">
    <source>
        <dbReference type="Proteomes" id="UP001299068"/>
    </source>
</evidence>
<evidence type="ECO:0000256" key="5">
    <source>
        <dbReference type="SAM" id="MobiDB-lite"/>
    </source>
</evidence>
<protein>
    <submittedName>
        <fullName evidence="8">CehA/McbA family metallohydrolase</fullName>
    </submittedName>
</protein>
<dbReference type="CDD" id="cd04486">
    <property type="entry name" value="YhcR_OBF_like"/>
    <property type="match status" value="1"/>
</dbReference>
<evidence type="ECO:0000259" key="7">
    <source>
        <dbReference type="PROSITE" id="PS50847"/>
    </source>
</evidence>
<evidence type="ECO:0000256" key="3">
    <source>
        <dbReference type="ARBA" id="ARBA00022729"/>
    </source>
</evidence>
<dbReference type="NCBIfam" id="NF038032">
    <property type="entry name" value="CehA_McbA_metalo"/>
    <property type="match status" value="1"/>
</dbReference>
<feature type="compositionally biased region" description="Polar residues" evidence="5">
    <location>
        <begin position="383"/>
        <end position="399"/>
    </location>
</feature>
<evidence type="ECO:0000256" key="4">
    <source>
        <dbReference type="ARBA" id="ARBA00023088"/>
    </source>
</evidence>
<feature type="compositionally biased region" description="Basic and acidic residues" evidence="5">
    <location>
        <begin position="357"/>
        <end position="373"/>
    </location>
</feature>
<dbReference type="InterPro" id="IPR016195">
    <property type="entry name" value="Pol/histidinol_Pase-like"/>
</dbReference>
<evidence type="ECO:0000256" key="6">
    <source>
        <dbReference type="SAM" id="Phobius"/>
    </source>
</evidence>
<gene>
    <name evidence="8" type="ORF">K5V21_03475</name>
</gene>